<dbReference type="EMBL" id="FLUN01000002">
    <property type="protein sequence ID" value="SBW12594.1"/>
    <property type="molecule type" value="Genomic_DNA"/>
</dbReference>
<dbReference type="PROSITE" id="PS51354">
    <property type="entry name" value="GLUTAREDOXIN_2"/>
    <property type="match status" value="1"/>
</dbReference>
<reference evidence="1" key="1">
    <citation type="submission" date="2016-04" db="EMBL/GenBank/DDBJ databases">
        <authorList>
            <person name="Evans L.H."/>
            <person name="Alamgir A."/>
            <person name="Owens N."/>
            <person name="Weber N.D."/>
            <person name="Virtaneva K."/>
            <person name="Barbian K."/>
            <person name="Babar A."/>
            <person name="Rosenke K."/>
        </authorList>
    </citation>
    <scope>NUCLEOTIDE SEQUENCE</scope>
    <source>
        <strain evidence="1">86</strain>
    </source>
</reference>
<accession>A0A212KLR0</accession>
<protein>
    <submittedName>
        <fullName evidence="1">Uncharacterized protein</fullName>
    </submittedName>
</protein>
<dbReference type="InterPro" id="IPR036249">
    <property type="entry name" value="Thioredoxin-like_sf"/>
</dbReference>
<name>A0A212KLR0_9FIRM</name>
<organism evidence="1">
    <name type="scientific">uncultured Eubacteriales bacterium</name>
    <dbReference type="NCBI Taxonomy" id="172733"/>
    <lineage>
        <taxon>Bacteria</taxon>
        <taxon>Bacillati</taxon>
        <taxon>Bacillota</taxon>
        <taxon>Clostridia</taxon>
        <taxon>Eubacteriales</taxon>
        <taxon>environmental samples</taxon>
    </lineage>
</organism>
<evidence type="ECO:0000313" key="1">
    <source>
        <dbReference type="EMBL" id="SBW12594.1"/>
    </source>
</evidence>
<dbReference type="Gene3D" id="3.40.30.10">
    <property type="entry name" value="Glutaredoxin"/>
    <property type="match status" value="1"/>
</dbReference>
<sequence length="91" mass="10729">MKEILLFMMESCPHCKLARRFQDELLAEHPEWKNIPFKMVDERVEKALADSYDYYYVPTYYVDGVKVHEGHAESEDVERVFRIAMGELAAV</sequence>
<dbReference type="AlphaFoldDB" id="A0A212KLR0"/>
<proteinExistence type="predicted"/>
<dbReference type="SUPFAM" id="SSF52833">
    <property type="entry name" value="Thioredoxin-like"/>
    <property type="match status" value="1"/>
</dbReference>
<gene>
    <name evidence="1" type="ORF">KL86CLO1_20036</name>
</gene>